<dbReference type="InterPro" id="IPR043519">
    <property type="entry name" value="NT_sf"/>
</dbReference>
<feature type="domain" description="Polymerase nucleotidyl transferase" evidence="1">
    <location>
        <begin position="32"/>
        <end position="90"/>
    </location>
</feature>
<accession>A0A9D1R5Q1</accession>
<dbReference type="SUPFAM" id="SSF81301">
    <property type="entry name" value="Nucleotidyltransferase"/>
    <property type="match status" value="1"/>
</dbReference>
<dbReference type="GO" id="GO:0016779">
    <property type="term" value="F:nucleotidyltransferase activity"/>
    <property type="evidence" value="ECO:0007669"/>
    <property type="project" value="InterPro"/>
</dbReference>
<dbReference type="CDD" id="cd05403">
    <property type="entry name" value="NT_KNTase_like"/>
    <property type="match status" value="1"/>
</dbReference>
<reference evidence="2" key="1">
    <citation type="journal article" date="2021" name="PeerJ">
        <title>Extensive microbial diversity within the chicken gut microbiome revealed by metagenomics and culture.</title>
        <authorList>
            <person name="Gilroy R."/>
            <person name="Ravi A."/>
            <person name="Getino M."/>
            <person name="Pursley I."/>
            <person name="Horton D.L."/>
            <person name="Alikhan N.F."/>
            <person name="Baker D."/>
            <person name="Gharbi K."/>
            <person name="Hall N."/>
            <person name="Watson M."/>
            <person name="Adriaenssens E.M."/>
            <person name="Foster-Nyarko E."/>
            <person name="Jarju S."/>
            <person name="Secka A."/>
            <person name="Antonio M."/>
            <person name="Oren A."/>
            <person name="Chaudhuri R.R."/>
            <person name="La Ragione R."/>
            <person name="Hildebrand F."/>
            <person name="Pallen M.J."/>
        </authorList>
    </citation>
    <scope>NUCLEOTIDE SEQUENCE</scope>
    <source>
        <strain evidence="2">CHK195-6426</strain>
    </source>
</reference>
<dbReference type="Gene3D" id="3.30.460.10">
    <property type="entry name" value="Beta Polymerase, domain 2"/>
    <property type="match status" value="1"/>
</dbReference>
<evidence type="ECO:0000313" key="3">
    <source>
        <dbReference type="Proteomes" id="UP000824265"/>
    </source>
</evidence>
<evidence type="ECO:0000313" key="2">
    <source>
        <dbReference type="EMBL" id="HIW81460.1"/>
    </source>
</evidence>
<reference evidence="2" key="2">
    <citation type="submission" date="2021-04" db="EMBL/GenBank/DDBJ databases">
        <authorList>
            <person name="Gilroy R."/>
        </authorList>
    </citation>
    <scope>NUCLEOTIDE SEQUENCE</scope>
    <source>
        <strain evidence="2">CHK195-6426</strain>
    </source>
</reference>
<proteinExistence type="predicted"/>
<comment type="caution">
    <text evidence="2">The sequence shown here is derived from an EMBL/GenBank/DDBJ whole genome shotgun (WGS) entry which is preliminary data.</text>
</comment>
<dbReference type="AlphaFoldDB" id="A0A9D1R5Q1"/>
<protein>
    <submittedName>
        <fullName evidence="2">Nucleotidyltransferase domain-containing protein</fullName>
    </submittedName>
</protein>
<dbReference type="InterPro" id="IPR002934">
    <property type="entry name" value="Polymerase_NTP_transf_dom"/>
</dbReference>
<dbReference type="Proteomes" id="UP000824265">
    <property type="component" value="Unassembled WGS sequence"/>
</dbReference>
<dbReference type="Pfam" id="PF01909">
    <property type="entry name" value="NTP_transf_2"/>
    <property type="match status" value="1"/>
</dbReference>
<name>A0A9D1R5Q1_9FIRM</name>
<gene>
    <name evidence="2" type="ORF">H9742_08090</name>
</gene>
<sequence>MAIWVSEQLQKKFDGVCGAMLEKIEESGIAYESVGIFGSYARREFTLRSDVDMCIVVDKLPDRAVKGWLYNDAEELGVDLIFVTKERFETESSLFMTNLRRDYVELRGKKIEN</sequence>
<evidence type="ECO:0000259" key="1">
    <source>
        <dbReference type="Pfam" id="PF01909"/>
    </source>
</evidence>
<organism evidence="2 3">
    <name type="scientific">Candidatus Acetatifactor stercoripullorum</name>
    <dbReference type="NCBI Taxonomy" id="2838414"/>
    <lineage>
        <taxon>Bacteria</taxon>
        <taxon>Bacillati</taxon>
        <taxon>Bacillota</taxon>
        <taxon>Clostridia</taxon>
        <taxon>Lachnospirales</taxon>
        <taxon>Lachnospiraceae</taxon>
        <taxon>Acetatifactor</taxon>
    </lineage>
</organism>
<dbReference type="EMBL" id="DXGH01000042">
    <property type="protein sequence ID" value="HIW81460.1"/>
    <property type="molecule type" value="Genomic_DNA"/>
</dbReference>